<keyword evidence="3" id="KW-1185">Reference proteome</keyword>
<gene>
    <name evidence="2" type="ORF">F3N42_10305</name>
</gene>
<dbReference type="SUPFAM" id="SSF53448">
    <property type="entry name" value="Nucleotide-diphospho-sugar transferases"/>
    <property type="match status" value="1"/>
</dbReference>
<dbReference type="Pfam" id="PF00535">
    <property type="entry name" value="Glycos_transf_2"/>
    <property type="match status" value="1"/>
</dbReference>
<keyword evidence="2" id="KW-0808">Transferase</keyword>
<proteinExistence type="predicted"/>
<dbReference type="Proteomes" id="UP000325372">
    <property type="component" value="Unassembled WGS sequence"/>
</dbReference>
<dbReference type="GO" id="GO:0016740">
    <property type="term" value="F:transferase activity"/>
    <property type="evidence" value="ECO:0007669"/>
    <property type="project" value="UniProtKB-KW"/>
</dbReference>
<comment type="caution">
    <text evidence="2">The sequence shown here is derived from an EMBL/GenBank/DDBJ whole genome shotgun (WGS) entry which is preliminary data.</text>
</comment>
<dbReference type="InterPro" id="IPR029044">
    <property type="entry name" value="Nucleotide-diphossugar_trans"/>
</dbReference>
<dbReference type="Gene3D" id="3.90.550.10">
    <property type="entry name" value="Spore Coat Polysaccharide Biosynthesis Protein SpsA, Chain A"/>
    <property type="match status" value="1"/>
</dbReference>
<dbReference type="AlphaFoldDB" id="A0A5N0T9E5"/>
<accession>A0A5N0T9E5</accession>
<dbReference type="PANTHER" id="PTHR43179:SF7">
    <property type="entry name" value="RHAMNOSYLTRANSFERASE WBBL"/>
    <property type="match status" value="1"/>
</dbReference>
<dbReference type="InterPro" id="IPR001173">
    <property type="entry name" value="Glyco_trans_2-like"/>
</dbReference>
<sequence>MAEKCSGSGNSCVYNPGPAAVVPAPVRRAPTARLTGPRAVSTVAIVVNFNAGATLARCIESLLAEGVTRIRVVDNASTDGSADAAAALAARHDAVELLRNDTNVGYASAVNAAAAGIGNGHLLIINPDCYLCPGALAQLAAALDVDEHAVLAAPMVRDQDGEPEKAAFRPLPDAWRSFTHFTGLARLAGDDGALAGIRLDPAAWPSEVAVAEAVSGACMLVDAAAFARLGGFDTGYPFHCEDYDLMYRIHAAGEHCLFVPAAGAVHVQGVSSASRPLWVHRQKHRGMQRYYRKFQAAGHALPVRWFVQAGIWGHWALTWPRAWLRR</sequence>
<evidence type="ECO:0000259" key="1">
    <source>
        <dbReference type="Pfam" id="PF00535"/>
    </source>
</evidence>
<name>A0A5N0T9E5_9GAMM</name>
<dbReference type="EMBL" id="VYXP01000006">
    <property type="protein sequence ID" value="KAA9130757.1"/>
    <property type="molecule type" value="Genomic_DNA"/>
</dbReference>
<evidence type="ECO:0000313" key="2">
    <source>
        <dbReference type="EMBL" id="KAA9130757.1"/>
    </source>
</evidence>
<evidence type="ECO:0000313" key="3">
    <source>
        <dbReference type="Proteomes" id="UP000325372"/>
    </source>
</evidence>
<reference evidence="2 3" key="1">
    <citation type="submission" date="2019-09" db="EMBL/GenBank/DDBJ databases">
        <title>Wenzhouxiangella sp. Genome sequencing and assembly.</title>
        <authorList>
            <person name="Zhang R."/>
        </authorList>
    </citation>
    <scope>NUCLEOTIDE SEQUENCE [LARGE SCALE GENOMIC DNA]</scope>
    <source>
        <strain evidence="2 3">W260</strain>
    </source>
</reference>
<organism evidence="2 3">
    <name type="scientific">Marinihelvus fidelis</name>
    <dbReference type="NCBI Taxonomy" id="2613842"/>
    <lineage>
        <taxon>Bacteria</taxon>
        <taxon>Pseudomonadati</taxon>
        <taxon>Pseudomonadota</taxon>
        <taxon>Gammaproteobacteria</taxon>
        <taxon>Chromatiales</taxon>
        <taxon>Wenzhouxiangellaceae</taxon>
        <taxon>Marinihelvus</taxon>
    </lineage>
</organism>
<feature type="domain" description="Glycosyltransferase 2-like" evidence="1">
    <location>
        <begin position="45"/>
        <end position="167"/>
    </location>
</feature>
<protein>
    <submittedName>
        <fullName evidence="2">Glycosyltransferase family 2 protein</fullName>
    </submittedName>
</protein>
<dbReference type="PANTHER" id="PTHR43179">
    <property type="entry name" value="RHAMNOSYLTRANSFERASE WBBL"/>
    <property type="match status" value="1"/>
</dbReference>